<keyword evidence="11" id="KW-0575">Peroxidase</keyword>
<dbReference type="GO" id="GO:0020037">
    <property type="term" value="F:heme binding"/>
    <property type="evidence" value="ECO:0007669"/>
    <property type="project" value="InterPro"/>
</dbReference>
<keyword evidence="2 7" id="KW-0349">Heme</keyword>
<feature type="domain" description="Cytochrome c" evidence="10">
    <location>
        <begin position="56"/>
        <end position="188"/>
    </location>
</feature>
<keyword evidence="3 7" id="KW-0479">Metal-binding</keyword>
<evidence type="ECO:0000256" key="4">
    <source>
        <dbReference type="ARBA" id="ARBA00022729"/>
    </source>
</evidence>
<keyword evidence="5" id="KW-0560">Oxidoreductase</keyword>
<dbReference type="InterPro" id="IPR051395">
    <property type="entry name" value="Cytochrome_c_Peroxidase/MauG"/>
</dbReference>
<dbReference type="EMBL" id="QUMU01000004">
    <property type="protein sequence ID" value="REG32888.1"/>
    <property type="molecule type" value="Genomic_DNA"/>
</dbReference>
<dbReference type="InterPro" id="IPR009056">
    <property type="entry name" value="Cyt_c-like_dom"/>
</dbReference>
<evidence type="ECO:0000313" key="11">
    <source>
        <dbReference type="EMBL" id="AKJ00412.1"/>
    </source>
</evidence>
<feature type="region of interest" description="Disordered" evidence="8">
    <location>
        <begin position="416"/>
        <end position="440"/>
    </location>
</feature>
<keyword evidence="14" id="KW-1185">Reference proteome</keyword>
<dbReference type="PROSITE" id="PS51007">
    <property type="entry name" value="CYTC"/>
    <property type="match status" value="2"/>
</dbReference>
<feature type="chain" id="PRO_5041984028" evidence="9">
    <location>
        <begin position="23"/>
        <end position="440"/>
    </location>
</feature>
<dbReference type="AlphaFoldDB" id="A0AAC8Q3X1"/>
<dbReference type="Gene3D" id="1.10.760.10">
    <property type="entry name" value="Cytochrome c-like domain"/>
    <property type="match status" value="2"/>
</dbReference>
<evidence type="ECO:0000313" key="13">
    <source>
        <dbReference type="Proteomes" id="UP000035579"/>
    </source>
</evidence>
<sequence>MRRGARVSWMLAALLCAGAASAEDPPKGAPPPKLPPGVSAILWKISVPPGREPTPEKVALGQKLFLDKRLSIDDSVACSTCHDPEKGFVDGLPVSEGVEKRKGMRNSPTVLNAMFNATQFWDGRAPTLEEQAKLPILNPVEMAMPSPEAVVAKVRGIPEYATEFQRVFGREVNFDDLASAIAAFERTQFSGNAPFDRFLLQGEEKALDASAKRGWALFNGKARCNECHAANATSPLFSDQKFHNIGIAAHKQDFVKLAQQGLRVVRTGDEKQIDELALQTEFSELGRFLVTKQDNDVGSFKTPTLRNIGITAPYMHDGSLATLWDVMDHYNKGGIANPFLDGGMQRLGLTEAELDDVVAFLFTLTDERYTKLNAKELARQRGRKNVRPERDTAVALGKKGSLGDIGFSPNVQVKNPADVGVYGDETSEGKTADKAKAPAK</sequence>
<dbReference type="GO" id="GO:0004130">
    <property type="term" value="F:cytochrome-c peroxidase activity"/>
    <property type="evidence" value="ECO:0007669"/>
    <property type="project" value="TreeGrafter"/>
</dbReference>
<feature type="compositionally biased region" description="Basic and acidic residues" evidence="8">
    <location>
        <begin position="427"/>
        <end position="440"/>
    </location>
</feature>
<keyword evidence="6 7" id="KW-0408">Iron</keyword>
<name>A0AAC8Q3X1_9BACT</name>
<evidence type="ECO:0000256" key="7">
    <source>
        <dbReference type="PROSITE-ProRule" id="PRU00433"/>
    </source>
</evidence>
<feature type="domain" description="Cytochrome c" evidence="10">
    <location>
        <begin position="209"/>
        <end position="365"/>
    </location>
</feature>
<evidence type="ECO:0000256" key="8">
    <source>
        <dbReference type="SAM" id="MobiDB-lite"/>
    </source>
</evidence>
<evidence type="ECO:0000256" key="1">
    <source>
        <dbReference type="ARBA" id="ARBA00004196"/>
    </source>
</evidence>
<proteinExistence type="predicted"/>
<dbReference type="Proteomes" id="UP000035579">
    <property type="component" value="Chromosome"/>
</dbReference>
<evidence type="ECO:0000256" key="3">
    <source>
        <dbReference type="ARBA" id="ARBA00022723"/>
    </source>
</evidence>
<comment type="subcellular location">
    <subcellularLocation>
        <location evidence="1">Cell envelope</location>
    </subcellularLocation>
</comment>
<organism evidence="11 13">
    <name type="scientific">Archangium gephyra</name>
    <dbReference type="NCBI Taxonomy" id="48"/>
    <lineage>
        <taxon>Bacteria</taxon>
        <taxon>Pseudomonadati</taxon>
        <taxon>Myxococcota</taxon>
        <taxon>Myxococcia</taxon>
        <taxon>Myxococcales</taxon>
        <taxon>Cystobacterineae</taxon>
        <taxon>Archangiaceae</taxon>
        <taxon>Archangium</taxon>
    </lineage>
</organism>
<accession>A0AAC8Q3X1</accession>
<dbReference type="Proteomes" id="UP000256345">
    <property type="component" value="Unassembled WGS sequence"/>
</dbReference>
<evidence type="ECO:0000259" key="10">
    <source>
        <dbReference type="PROSITE" id="PS51007"/>
    </source>
</evidence>
<dbReference type="Pfam" id="PF03150">
    <property type="entry name" value="CCP_MauG"/>
    <property type="match status" value="1"/>
</dbReference>
<dbReference type="InterPro" id="IPR004852">
    <property type="entry name" value="Di-haem_cyt_c_peroxidsae"/>
</dbReference>
<protein>
    <submittedName>
        <fullName evidence="12">Cytochrome c peroxidase</fullName>
    </submittedName>
    <submittedName>
        <fullName evidence="11">Cytochrome c551 peroxidase</fullName>
    </submittedName>
</protein>
<evidence type="ECO:0000256" key="6">
    <source>
        <dbReference type="ARBA" id="ARBA00023004"/>
    </source>
</evidence>
<dbReference type="GO" id="GO:0046872">
    <property type="term" value="F:metal ion binding"/>
    <property type="evidence" value="ECO:0007669"/>
    <property type="project" value="UniProtKB-KW"/>
</dbReference>
<feature type="signal peptide" evidence="9">
    <location>
        <begin position="1"/>
        <end position="22"/>
    </location>
</feature>
<dbReference type="PANTHER" id="PTHR30600:SF10">
    <property type="entry name" value="BLL6722 PROTEIN"/>
    <property type="match status" value="1"/>
</dbReference>
<dbReference type="SUPFAM" id="SSF46626">
    <property type="entry name" value="Cytochrome c"/>
    <property type="match status" value="2"/>
</dbReference>
<dbReference type="InterPro" id="IPR036909">
    <property type="entry name" value="Cyt_c-like_dom_sf"/>
</dbReference>
<evidence type="ECO:0000256" key="2">
    <source>
        <dbReference type="ARBA" id="ARBA00022617"/>
    </source>
</evidence>
<dbReference type="RefSeq" id="WP_047855251.1">
    <property type="nucleotide sequence ID" value="NZ_CP011509.1"/>
</dbReference>
<evidence type="ECO:0000313" key="14">
    <source>
        <dbReference type="Proteomes" id="UP000256345"/>
    </source>
</evidence>
<evidence type="ECO:0000256" key="5">
    <source>
        <dbReference type="ARBA" id="ARBA00023002"/>
    </source>
</evidence>
<gene>
    <name evidence="11" type="ORF">AA314_02038</name>
    <name evidence="12" type="ORF">ATI61_104178</name>
</gene>
<dbReference type="EMBL" id="CP011509">
    <property type="protein sequence ID" value="AKJ00412.1"/>
    <property type="molecule type" value="Genomic_DNA"/>
</dbReference>
<dbReference type="GO" id="GO:0030313">
    <property type="term" value="C:cell envelope"/>
    <property type="evidence" value="ECO:0007669"/>
    <property type="project" value="UniProtKB-SubCell"/>
</dbReference>
<reference evidence="12 14" key="2">
    <citation type="submission" date="2018-08" db="EMBL/GenBank/DDBJ databases">
        <title>Genomic Encyclopedia of Archaeal and Bacterial Type Strains, Phase II (KMG-II): from individual species to whole genera.</title>
        <authorList>
            <person name="Goeker M."/>
        </authorList>
    </citation>
    <scope>NUCLEOTIDE SEQUENCE [LARGE SCALE GENOMIC DNA]</scope>
    <source>
        <strain evidence="12 14">DSM 2261</strain>
    </source>
</reference>
<dbReference type="GO" id="GO:0009055">
    <property type="term" value="F:electron transfer activity"/>
    <property type="evidence" value="ECO:0007669"/>
    <property type="project" value="InterPro"/>
</dbReference>
<keyword evidence="4 9" id="KW-0732">Signal</keyword>
<dbReference type="PANTHER" id="PTHR30600">
    <property type="entry name" value="CYTOCHROME C PEROXIDASE-RELATED"/>
    <property type="match status" value="1"/>
</dbReference>
<dbReference type="KEGG" id="age:AA314_02038"/>
<reference evidence="11 13" key="1">
    <citation type="submission" date="2015-05" db="EMBL/GenBank/DDBJ databases">
        <title>Genome assembly of Archangium gephyra DSM 2261.</title>
        <authorList>
            <person name="Sharma G."/>
            <person name="Subramanian S."/>
        </authorList>
    </citation>
    <scope>NUCLEOTIDE SEQUENCE [LARGE SCALE GENOMIC DNA]</scope>
    <source>
        <strain evidence="11 13">DSM 2261</strain>
    </source>
</reference>
<evidence type="ECO:0000313" key="12">
    <source>
        <dbReference type="EMBL" id="REG32888.1"/>
    </source>
</evidence>
<evidence type="ECO:0000256" key="9">
    <source>
        <dbReference type="SAM" id="SignalP"/>
    </source>
</evidence>